<sequence>MVLTLALASNIEYVRGRINGEAVTFEQDLAGSWVTNVDQSSDNRYELDLEMEDAAGNIGTYHETIVYVLPRFITDRTQLDIDEQTVKGYLNASDMERVESNTELIAGYLAVPVTVKKNWKTGDLPRVSDFKRIRDNVEKIRSGYVIRADTPETPAQPLNTWQKWNDLEQILYDVFWIYFNNLNNKDYCGEISAGEEIGVI</sequence>
<accession>A0A8S5U3A9</accession>
<dbReference type="EMBL" id="BK015998">
    <property type="protein sequence ID" value="DAF88909.1"/>
    <property type="molecule type" value="Genomic_DNA"/>
</dbReference>
<protein>
    <submittedName>
        <fullName evidence="1">Uncharacterized protein</fullName>
    </submittedName>
</protein>
<organism evidence="1">
    <name type="scientific">Siphoviridae sp. ctoyo6</name>
    <dbReference type="NCBI Taxonomy" id="2825674"/>
    <lineage>
        <taxon>Viruses</taxon>
        <taxon>Duplodnaviria</taxon>
        <taxon>Heunggongvirae</taxon>
        <taxon>Uroviricota</taxon>
        <taxon>Caudoviricetes</taxon>
    </lineage>
</organism>
<proteinExistence type="predicted"/>
<evidence type="ECO:0000313" key="1">
    <source>
        <dbReference type="EMBL" id="DAF88909.1"/>
    </source>
</evidence>
<name>A0A8S5U3A9_9CAUD</name>
<reference evidence="1" key="1">
    <citation type="journal article" date="2021" name="Proc. Natl. Acad. Sci. U.S.A.">
        <title>A Catalog of Tens of Thousands of Viruses from Human Metagenomes Reveals Hidden Associations with Chronic Diseases.</title>
        <authorList>
            <person name="Tisza M.J."/>
            <person name="Buck C.B."/>
        </authorList>
    </citation>
    <scope>NUCLEOTIDE SEQUENCE</scope>
    <source>
        <strain evidence="1">Ctoyo6</strain>
    </source>
</reference>